<keyword evidence="3" id="KW-1185">Reference proteome</keyword>
<organism evidence="2 3">
    <name type="scientific">Trypanosoma equiperdum</name>
    <dbReference type="NCBI Taxonomy" id="5694"/>
    <lineage>
        <taxon>Eukaryota</taxon>
        <taxon>Discoba</taxon>
        <taxon>Euglenozoa</taxon>
        <taxon>Kinetoplastea</taxon>
        <taxon>Metakinetoplastina</taxon>
        <taxon>Trypanosomatida</taxon>
        <taxon>Trypanosomatidae</taxon>
        <taxon>Trypanosoma</taxon>
    </lineage>
</organism>
<dbReference type="AlphaFoldDB" id="A0A1G4IC39"/>
<reference evidence="2" key="1">
    <citation type="submission" date="2016-09" db="EMBL/GenBank/DDBJ databases">
        <authorList>
            <person name="Hebert L."/>
            <person name="Moumen B."/>
        </authorList>
    </citation>
    <scope>NUCLEOTIDE SEQUENCE [LARGE SCALE GENOMIC DNA]</scope>
    <source>
        <strain evidence="2">OVI</strain>
    </source>
</reference>
<evidence type="ECO:0000313" key="2">
    <source>
        <dbReference type="EMBL" id="SCU69790.1"/>
    </source>
</evidence>
<feature type="region of interest" description="Disordered" evidence="1">
    <location>
        <begin position="29"/>
        <end position="111"/>
    </location>
</feature>
<protein>
    <submittedName>
        <fullName evidence="2">Uncharacterized protein</fullName>
    </submittedName>
</protein>
<evidence type="ECO:0000313" key="3">
    <source>
        <dbReference type="Proteomes" id="UP000195570"/>
    </source>
</evidence>
<accession>A0A1G4IC39</accession>
<dbReference type="RefSeq" id="XP_067080695.1">
    <property type="nucleotide sequence ID" value="XM_067224594.1"/>
</dbReference>
<evidence type="ECO:0000256" key="1">
    <source>
        <dbReference type="SAM" id="MobiDB-lite"/>
    </source>
</evidence>
<dbReference type="GeneID" id="92375299"/>
<comment type="caution">
    <text evidence="2">The sequence shown here is derived from an EMBL/GenBank/DDBJ whole genome shotgun (WGS) entry which is preliminary data.</text>
</comment>
<proteinExistence type="predicted"/>
<dbReference type="Proteomes" id="UP000195570">
    <property type="component" value="Unassembled WGS sequence"/>
</dbReference>
<feature type="compositionally biased region" description="Basic and acidic residues" evidence="1">
    <location>
        <begin position="57"/>
        <end position="79"/>
    </location>
</feature>
<name>A0A1G4IC39_TRYEQ</name>
<dbReference type="VEuPathDB" id="TriTrypDB:TEOVI_000135900"/>
<gene>
    <name evidence="2" type="ORF">TEOVI_000135900</name>
</gene>
<dbReference type="EMBL" id="CZPT02001308">
    <property type="protein sequence ID" value="SCU69790.1"/>
    <property type="molecule type" value="Genomic_DNA"/>
</dbReference>
<sequence>MAKKHRVKRQKQVEYLLRLERERDEYLAKRKRAKRDRRERNEGELFGEALDNLAGGDVKRERKEVGISASEGKRAEESTKTVSTDSNTKLGSRPDAASVEQSKVKHLRKKY</sequence>
<feature type="compositionally biased region" description="Polar residues" evidence="1">
    <location>
        <begin position="80"/>
        <end position="90"/>
    </location>
</feature>